<comment type="caution">
    <text evidence="10">The sequence shown here is derived from an EMBL/GenBank/DDBJ whole genome shotgun (WGS) entry which is preliminary data.</text>
</comment>
<gene>
    <name evidence="6" type="primary">minC</name>
    <name evidence="10" type="ORF">H9763_11250</name>
</gene>
<organism evidence="10 11">
    <name type="scientific">Candidatus Eisenbergiella merdigallinarum</name>
    <dbReference type="NCBI Taxonomy" id="2838552"/>
    <lineage>
        <taxon>Bacteria</taxon>
        <taxon>Bacillati</taxon>
        <taxon>Bacillota</taxon>
        <taxon>Clostridia</taxon>
        <taxon>Lachnospirales</taxon>
        <taxon>Lachnospiraceae</taxon>
        <taxon>Eisenbergiella</taxon>
    </lineage>
</organism>
<dbReference type="GO" id="GO:1901891">
    <property type="term" value="P:regulation of cell septum assembly"/>
    <property type="evidence" value="ECO:0007669"/>
    <property type="project" value="InterPro"/>
</dbReference>
<evidence type="ECO:0000256" key="5">
    <source>
        <dbReference type="ARBA" id="ARBA00046874"/>
    </source>
</evidence>
<dbReference type="PANTHER" id="PTHR34108">
    <property type="entry name" value="SEPTUM SITE-DETERMINING PROTEIN MINC"/>
    <property type="match status" value="1"/>
</dbReference>
<dbReference type="Gene3D" id="2.160.20.70">
    <property type="match status" value="1"/>
</dbReference>
<accession>A0A9D2MSY9</accession>
<evidence type="ECO:0000256" key="7">
    <source>
        <dbReference type="SAM" id="MobiDB-lite"/>
    </source>
</evidence>
<comment type="similarity">
    <text evidence="1 6">Belongs to the MinC family.</text>
</comment>
<keyword evidence="2 6" id="KW-0132">Cell division</keyword>
<evidence type="ECO:0000313" key="11">
    <source>
        <dbReference type="Proteomes" id="UP000886883"/>
    </source>
</evidence>
<feature type="region of interest" description="Disordered" evidence="7">
    <location>
        <begin position="92"/>
        <end position="125"/>
    </location>
</feature>
<dbReference type="InterPro" id="IPR013033">
    <property type="entry name" value="MinC"/>
</dbReference>
<evidence type="ECO:0000256" key="4">
    <source>
        <dbReference type="ARBA" id="ARBA00023306"/>
    </source>
</evidence>
<keyword evidence="3 6" id="KW-0717">Septation</keyword>
<evidence type="ECO:0000313" key="10">
    <source>
        <dbReference type="EMBL" id="HJB92024.1"/>
    </source>
</evidence>
<evidence type="ECO:0000259" key="8">
    <source>
        <dbReference type="Pfam" id="PF03775"/>
    </source>
</evidence>
<dbReference type="InterPro" id="IPR005526">
    <property type="entry name" value="Septum_form_inhib_MinC_C"/>
</dbReference>
<reference evidence="10" key="1">
    <citation type="journal article" date="2021" name="PeerJ">
        <title>Extensive microbial diversity within the chicken gut microbiome revealed by metagenomics and culture.</title>
        <authorList>
            <person name="Gilroy R."/>
            <person name="Ravi A."/>
            <person name="Getino M."/>
            <person name="Pursley I."/>
            <person name="Horton D.L."/>
            <person name="Alikhan N.F."/>
            <person name="Baker D."/>
            <person name="Gharbi K."/>
            <person name="Hall N."/>
            <person name="Watson M."/>
            <person name="Adriaenssens E.M."/>
            <person name="Foster-Nyarko E."/>
            <person name="Jarju S."/>
            <person name="Secka A."/>
            <person name="Antonio M."/>
            <person name="Oren A."/>
            <person name="Chaudhuri R.R."/>
            <person name="La Ragione R."/>
            <person name="Hildebrand F."/>
            <person name="Pallen M.J."/>
        </authorList>
    </citation>
    <scope>NUCLEOTIDE SEQUENCE</scope>
    <source>
        <strain evidence="10">USAMLcec3-2134</strain>
    </source>
</reference>
<dbReference type="AlphaFoldDB" id="A0A9D2MSY9"/>
<dbReference type="HAMAP" id="MF_00267">
    <property type="entry name" value="MinC"/>
    <property type="match status" value="1"/>
</dbReference>
<dbReference type="Gene3D" id="3.30.160.540">
    <property type="match status" value="1"/>
</dbReference>
<dbReference type="EMBL" id="DWXE01000041">
    <property type="protein sequence ID" value="HJB92024.1"/>
    <property type="molecule type" value="Genomic_DNA"/>
</dbReference>
<dbReference type="Proteomes" id="UP000886883">
    <property type="component" value="Unassembled WGS sequence"/>
</dbReference>
<protein>
    <recommendedName>
        <fullName evidence="6">Probable septum site-determining protein MinC</fullName>
    </recommendedName>
</protein>
<evidence type="ECO:0000256" key="6">
    <source>
        <dbReference type="HAMAP-Rule" id="MF_00267"/>
    </source>
</evidence>
<dbReference type="GO" id="GO:0000917">
    <property type="term" value="P:division septum assembly"/>
    <property type="evidence" value="ECO:0007669"/>
    <property type="project" value="UniProtKB-KW"/>
</dbReference>
<dbReference type="InterPro" id="IPR016098">
    <property type="entry name" value="CAP/MinC_C"/>
</dbReference>
<name>A0A9D2MSY9_9FIRM</name>
<dbReference type="InterPro" id="IPR036145">
    <property type="entry name" value="MinC_C_sf"/>
</dbReference>
<dbReference type="GO" id="GO:0000902">
    <property type="term" value="P:cell morphogenesis"/>
    <property type="evidence" value="ECO:0007669"/>
    <property type="project" value="InterPro"/>
</dbReference>
<sequence length="247" mass="26552">MANEVVIKSNRYGLNLILDEGTPFPELLRIIGNKFQETGSFFKDAKMAISFEGRRLSAGEQKRIADVIMENSSIQIVCIMEQNTALEAEMKARTEGAPGRSAGRQSGREAPAASGREIPAGDGNADFYKGNLRSGQILESDSNITLIGDVNPGANIVSGGSIVILGSLKGNARAGAAGDGSCFIFALDMKPIQLQIGDFIAKSPDRDRGPKRLRRKDREGDALPRVAVVRDGNICIEPMTKGFLDRL</sequence>
<comment type="function">
    <text evidence="6">Cell division inhibitor that blocks the formation of polar Z ring septums. Rapidly oscillates between the poles of the cell to destabilize FtsZ filaments that have formed before they mature into polar Z rings. Prevents FtsZ polymerization.</text>
</comment>
<proteinExistence type="inferred from homology"/>
<feature type="domain" description="Septum formation inhibitor MinC C-terminal" evidence="8">
    <location>
        <begin position="128"/>
        <end position="209"/>
    </location>
</feature>
<dbReference type="Pfam" id="PF03775">
    <property type="entry name" value="MinC_C"/>
    <property type="match status" value="1"/>
</dbReference>
<reference evidence="10" key="2">
    <citation type="submission" date="2021-04" db="EMBL/GenBank/DDBJ databases">
        <authorList>
            <person name="Gilroy R."/>
        </authorList>
    </citation>
    <scope>NUCLEOTIDE SEQUENCE</scope>
    <source>
        <strain evidence="10">USAMLcec3-2134</strain>
    </source>
</reference>
<dbReference type="InterPro" id="IPR055219">
    <property type="entry name" value="MinC_N_1"/>
</dbReference>
<dbReference type="PANTHER" id="PTHR34108:SF1">
    <property type="entry name" value="SEPTUM SITE-DETERMINING PROTEIN MINC"/>
    <property type="match status" value="1"/>
</dbReference>
<dbReference type="Pfam" id="PF22642">
    <property type="entry name" value="MinC_N_1"/>
    <property type="match status" value="1"/>
</dbReference>
<evidence type="ECO:0000256" key="1">
    <source>
        <dbReference type="ARBA" id="ARBA00006291"/>
    </source>
</evidence>
<feature type="domain" description="Septum site-determining protein MinC N-terminal" evidence="9">
    <location>
        <begin position="5"/>
        <end position="79"/>
    </location>
</feature>
<keyword evidence="4 6" id="KW-0131">Cell cycle</keyword>
<dbReference type="SUPFAM" id="SSF63848">
    <property type="entry name" value="Cell-division inhibitor MinC, C-terminal domain"/>
    <property type="match status" value="1"/>
</dbReference>
<evidence type="ECO:0000256" key="2">
    <source>
        <dbReference type="ARBA" id="ARBA00022618"/>
    </source>
</evidence>
<evidence type="ECO:0000256" key="3">
    <source>
        <dbReference type="ARBA" id="ARBA00023210"/>
    </source>
</evidence>
<comment type="subunit">
    <text evidence="5 6">Interacts with MinD and FtsZ.</text>
</comment>
<evidence type="ECO:0000259" key="9">
    <source>
        <dbReference type="Pfam" id="PF22642"/>
    </source>
</evidence>